<evidence type="ECO:0000256" key="2">
    <source>
        <dbReference type="ARBA" id="ARBA00023231"/>
    </source>
</evidence>
<organism evidence="4 5">
    <name type="scientific">Rhodobacter ferrooxidans</name>
    <dbReference type="NCBI Taxonomy" id="371731"/>
    <lineage>
        <taxon>Bacteria</taxon>
        <taxon>Pseudomonadati</taxon>
        <taxon>Pseudomonadota</taxon>
        <taxon>Alphaproteobacteria</taxon>
        <taxon>Rhodobacterales</taxon>
        <taxon>Rhodobacter group</taxon>
        <taxon>Rhodobacter</taxon>
    </lineage>
</organism>
<dbReference type="STRING" id="371731.Rsw2DRAFT_1657"/>
<proteinExistence type="inferred from homology"/>
<dbReference type="GO" id="GO:0009399">
    <property type="term" value="P:nitrogen fixation"/>
    <property type="evidence" value="ECO:0007669"/>
    <property type="project" value="InterPro"/>
</dbReference>
<dbReference type="InterPro" id="IPR003731">
    <property type="entry name" value="Di-Nase_FeMo-co_biosynth"/>
</dbReference>
<evidence type="ECO:0000313" key="5">
    <source>
        <dbReference type="Proteomes" id="UP000010121"/>
    </source>
</evidence>
<dbReference type="Gene3D" id="3.30.420.130">
    <property type="entry name" value="Dinitrogenase iron-molybdenum cofactor biosynthesis domain"/>
    <property type="match status" value="1"/>
</dbReference>
<dbReference type="PANTHER" id="PTHR33937">
    <property type="entry name" value="IRON-MOLYBDENUM PROTEIN-RELATED-RELATED"/>
    <property type="match status" value="1"/>
</dbReference>
<dbReference type="InterPro" id="IPR036105">
    <property type="entry name" value="DiNase_FeMo-co_biosyn_sf"/>
</dbReference>
<dbReference type="CDD" id="cd00853">
    <property type="entry name" value="NifX"/>
    <property type="match status" value="1"/>
</dbReference>
<comment type="similarity">
    <text evidence="1">Belongs to the NifX/NifY family.</text>
</comment>
<name>C8S0S9_9RHOB</name>
<dbReference type="NCBIfam" id="TIGR02663">
    <property type="entry name" value="nifX"/>
    <property type="match status" value="1"/>
</dbReference>
<sequence>MPPRRLRLIDPEPAMTNALKIAIATNDMENLNAHFGSARNFAIYEVSATAARFVEAVSFESVTGQTAKHDDEVDRISAKVEALEGCALMFVLAIGGPSAARVVRAGVHPIKRRDPEPIAAVLAQVQEMLKNGPPPFLRKAMGLSRGSFIDAEVGQ</sequence>
<dbReference type="AlphaFoldDB" id="C8S0S9"/>
<reference evidence="4 5" key="1">
    <citation type="submission" date="2009-08" db="EMBL/GenBank/DDBJ databases">
        <title>The draft genome of Rhodobacter sp. SW2.</title>
        <authorList>
            <consortium name="US DOE Joint Genome Institute (JGI-PGF)"/>
            <person name="Lucas S."/>
            <person name="Copeland A."/>
            <person name="Lapidus A."/>
            <person name="Glavina del Rio T."/>
            <person name="Tice H."/>
            <person name="Bruce D."/>
            <person name="Goodwin L."/>
            <person name="Pitluck S."/>
            <person name="Larimer F."/>
            <person name="Land M.L."/>
            <person name="Hauser L."/>
            <person name="Emerson D."/>
        </authorList>
    </citation>
    <scope>NUCLEOTIDE SEQUENCE [LARGE SCALE GENOMIC DNA]</scope>
    <source>
        <strain evidence="4 5">SW2</strain>
    </source>
</reference>
<evidence type="ECO:0000256" key="1">
    <source>
        <dbReference type="ARBA" id="ARBA00010285"/>
    </source>
</evidence>
<comment type="caution">
    <text evidence="4">The sequence shown here is derived from an EMBL/GenBank/DDBJ whole genome shotgun (WGS) entry which is preliminary data.</text>
</comment>
<dbReference type="InterPro" id="IPR034169">
    <property type="entry name" value="NifX-like"/>
</dbReference>
<dbReference type="InterPro" id="IPR051840">
    <property type="entry name" value="NifX/NifY_domain"/>
</dbReference>
<dbReference type="OrthoDB" id="9797941at2"/>
<dbReference type="InterPro" id="IPR013480">
    <property type="entry name" value="NifX"/>
</dbReference>
<dbReference type="eggNOG" id="COG1433">
    <property type="taxonomic scope" value="Bacteria"/>
</dbReference>
<dbReference type="EMBL" id="ACYY01000009">
    <property type="protein sequence ID" value="EEW25370.1"/>
    <property type="molecule type" value="Genomic_DNA"/>
</dbReference>
<dbReference type="Proteomes" id="UP000010121">
    <property type="component" value="Unassembled WGS sequence"/>
</dbReference>
<dbReference type="GO" id="GO:0051540">
    <property type="term" value="F:metal cluster binding"/>
    <property type="evidence" value="ECO:0007669"/>
    <property type="project" value="InterPro"/>
</dbReference>
<accession>C8S0S9</accession>
<gene>
    <name evidence="4" type="ORF">Rsw2DRAFT_1657</name>
</gene>
<dbReference type="SUPFAM" id="SSF53146">
    <property type="entry name" value="Nitrogenase accessory factor-like"/>
    <property type="match status" value="1"/>
</dbReference>
<feature type="domain" description="Dinitrogenase iron-molybdenum cofactor biosynthesis" evidence="3">
    <location>
        <begin position="29"/>
        <end position="126"/>
    </location>
</feature>
<evidence type="ECO:0000259" key="3">
    <source>
        <dbReference type="Pfam" id="PF02579"/>
    </source>
</evidence>
<dbReference type="PANTHER" id="PTHR33937:SF1">
    <property type="entry name" value="IRON-MOLIBDENUM COFACTOR PROCESSING PROTEIN"/>
    <property type="match status" value="1"/>
</dbReference>
<keyword evidence="2" id="KW-0535">Nitrogen fixation</keyword>
<protein>
    <submittedName>
        <fullName evidence="4">Nitrogen fixation protein NifX</fullName>
    </submittedName>
</protein>
<evidence type="ECO:0000313" key="4">
    <source>
        <dbReference type="EMBL" id="EEW25370.1"/>
    </source>
</evidence>
<dbReference type="RefSeq" id="WP_008029919.1">
    <property type="nucleotide sequence ID" value="NZ_ACYY01000009.1"/>
</dbReference>
<dbReference type="Pfam" id="PF02579">
    <property type="entry name" value="Nitro_FeMo-Co"/>
    <property type="match status" value="1"/>
</dbReference>
<keyword evidence="5" id="KW-1185">Reference proteome</keyword>